<dbReference type="GO" id="GO:0005829">
    <property type="term" value="C:cytosol"/>
    <property type="evidence" value="ECO:0007669"/>
    <property type="project" value="TreeGrafter"/>
</dbReference>
<comment type="function">
    <text evidence="11">Catalyzes the attachment of tyrosine to tRNA(Tyr) in a two-step reaction: tyrosine is first activated by ATP to form Tyr-AMP and then transferred to the acceptor end of tRNA(Tyr).</text>
</comment>
<dbReference type="InterPro" id="IPR002307">
    <property type="entry name" value="Tyr-tRNA-ligase"/>
</dbReference>
<dbReference type="InterPro" id="IPR014729">
    <property type="entry name" value="Rossmann-like_a/b/a_fold"/>
</dbReference>
<dbReference type="InterPro" id="IPR054608">
    <property type="entry name" value="SYY-like_C"/>
</dbReference>
<evidence type="ECO:0000256" key="8">
    <source>
        <dbReference type="ARBA" id="ARBA00023146"/>
    </source>
</evidence>
<dbReference type="InterPro" id="IPR024088">
    <property type="entry name" value="Tyr-tRNA-ligase_bac-type"/>
</dbReference>
<dbReference type="InterPro" id="IPR001412">
    <property type="entry name" value="aa-tRNA-synth_I_CS"/>
</dbReference>
<keyword evidence="4 11" id="KW-0547">Nucleotide-binding</keyword>
<dbReference type="GO" id="GO:0004831">
    <property type="term" value="F:tyrosine-tRNA ligase activity"/>
    <property type="evidence" value="ECO:0007669"/>
    <property type="project" value="UniProtKB-UniRule"/>
</dbReference>
<feature type="domain" description="Tyrosine--tRNA ligase SYY-like C-terminal" evidence="12">
    <location>
        <begin position="343"/>
        <end position="427"/>
    </location>
</feature>
<dbReference type="KEGG" id="copr:Cop2CBH44_23380"/>
<name>A0A7G1HW61_9BACT</name>
<dbReference type="SUPFAM" id="SSF52374">
    <property type="entry name" value="Nucleotidylyl transferase"/>
    <property type="match status" value="1"/>
</dbReference>
<dbReference type="RefSeq" id="WP_200754874.1">
    <property type="nucleotide sequence ID" value="NZ_AP023322.1"/>
</dbReference>
<evidence type="ECO:0000256" key="1">
    <source>
        <dbReference type="ARBA" id="ARBA00004496"/>
    </source>
</evidence>
<dbReference type="SUPFAM" id="SSF55174">
    <property type="entry name" value="Alpha-L RNA-binding motif"/>
    <property type="match status" value="1"/>
</dbReference>
<comment type="subcellular location">
    <subcellularLocation>
        <location evidence="1 11">Cytoplasm</location>
    </subcellularLocation>
</comment>
<feature type="short sequence motif" description="'HIGH' region" evidence="11">
    <location>
        <begin position="37"/>
        <end position="46"/>
    </location>
</feature>
<keyword evidence="6" id="KW-0694">RNA-binding</keyword>
<feature type="binding site" evidence="11">
    <location>
        <position position="176"/>
    </location>
    <ligand>
        <name>L-tyrosine</name>
        <dbReference type="ChEBI" id="CHEBI:58315"/>
    </ligand>
</feature>
<comment type="catalytic activity">
    <reaction evidence="9 11">
        <text>tRNA(Tyr) + L-tyrosine + ATP = L-tyrosyl-tRNA(Tyr) + AMP + diphosphate + H(+)</text>
        <dbReference type="Rhea" id="RHEA:10220"/>
        <dbReference type="Rhea" id="RHEA-COMP:9706"/>
        <dbReference type="Rhea" id="RHEA-COMP:9707"/>
        <dbReference type="ChEBI" id="CHEBI:15378"/>
        <dbReference type="ChEBI" id="CHEBI:30616"/>
        <dbReference type="ChEBI" id="CHEBI:33019"/>
        <dbReference type="ChEBI" id="CHEBI:58315"/>
        <dbReference type="ChEBI" id="CHEBI:78442"/>
        <dbReference type="ChEBI" id="CHEBI:78536"/>
        <dbReference type="ChEBI" id="CHEBI:456215"/>
        <dbReference type="EC" id="6.1.1.1"/>
    </reaction>
</comment>
<feature type="binding site" evidence="11">
    <location>
        <position position="172"/>
    </location>
    <ligand>
        <name>L-tyrosine</name>
        <dbReference type="ChEBI" id="CHEBI:58315"/>
    </ligand>
</feature>
<evidence type="ECO:0000256" key="6">
    <source>
        <dbReference type="ARBA" id="ARBA00022884"/>
    </source>
</evidence>
<evidence type="ECO:0000256" key="4">
    <source>
        <dbReference type="ARBA" id="ARBA00022741"/>
    </source>
</evidence>
<keyword evidence="8 11" id="KW-0030">Aminoacyl-tRNA synthetase</keyword>
<evidence type="ECO:0000259" key="12">
    <source>
        <dbReference type="Pfam" id="PF22421"/>
    </source>
</evidence>
<dbReference type="FunFam" id="3.10.290.10:FF:000014">
    <property type="entry name" value="Tyrosine--tRNA ligase"/>
    <property type="match status" value="1"/>
</dbReference>
<gene>
    <name evidence="11 13" type="primary">tyrS</name>
    <name evidence="13" type="ORF">Cop2CBH44_23380</name>
</gene>
<organism evidence="13 14">
    <name type="scientific">Coprobacter secundus subsp. similis</name>
    <dbReference type="NCBI Taxonomy" id="2751153"/>
    <lineage>
        <taxon>Bacteria</taxon>
        <taxon>Pseudomonadati</taxon>
        <taxon>Bacteroidota</taxon>
        <taxon>Bacteroidia</taxon>
        <taxon>Bacteroidales</taxon>
        <taxon>Barnesiellaceae</taxon>
        <taxon>Coprobacter</taxon>
    </lineage>
</organism>
<dbReference type="Proteomes" id="UP000594042">
    <property type="component" value="Chromosome"/>
</dbReference>
<dbReference type="PANTHER" id="PTHR11766:SF0">
    <property type="entry name" value="TYROSINE--TRNA LIGASE, MITOCHONDRIAL"/>
    <property type="match status" value="1"/>
</dbReference>
<comment type="subunit">
    <text evidence="11">Homodimer.</text>
</comment>
<evidence type="ECO:0000256" key="7">
    <source>
        <dbReference type="ARBA" id="ARBA00022917"/>
    </source>
</evidence>
<dbReference type="EC" id="6.1.1.1" evidence="11"/>
<dbReference type="FunFam" id="3.40.50.620:FF:000008">
    <property type="entry name" value="Tyrosine--tRNA ligase"/>
    <property type="match status" value="1"/>
</dbReference>
<dbReference type="PANTHER" id="PTHR11766">
    <property type="entry name" value="TYROSYL-TRNA SYNTHETASE"/>
    <property type="match status" value="1"/>
</dbReference>
<dbReference type="Gene3D" id="3.10.290.10">
    <property type="entry name" value="RNA-binding S4 domain"/>
    <property type="match status" value="1"/>
</dbReference>
<dbReference type="GO" id="GO:0003723">
    <property type="term" value="F:RNA binding"/>
    <property type="evidence" value="ECO:0007669"/>
    <property type="project" value="UniProtKB-KW"/>
</dbReference>
<evidence type="ECO:0000256" key="10">
    <source>
        <dbReference type="ARBA" id="ARBA00060965"/>
    </source>
</evidence>
<keyword evidence="5 11" id="KW-0067">ATP-binding</keyword>
<evidence type="ECO:0000256" key="2">
    <source>
        <dbReference type="ARBA" id="ARBA00022490"/>
    </source>
</evidence>
<evidence type="ECO:0000256" key="11">
    <source>
        <dbReference type="HAMAP-Rule" id="MF_02006"/>
    </source>
</evidence>
<dbReference type="GO" id="GO:0005524">
    <property type="term" value="F:ATP binding"/>
    <property type="evidence" value="ECO:0007669"/>
    <property type="project" value="UniProtKB-UniRule"/>
</dbReference>
<protein>
    <recommendedName>
        <fullName evidence="11">Tyrosine--tRNA ligase</fullName>
        <ecNumber evidence="11">6.1.1.1</ecNumber>
    </recommendedName>
    <alternativeName>
        <fullName evidence="11">Tyrosyl-tRNA synthetase</fullName>
        <shortName evidence="11">TyrRS</shortName>
    </alternativeName>
</protein>
<keyword evidence="7 11" id="KW-0648">Protein biosynthesis</keyword>
<dbReference type="Pfam" id="PF00579">
    <property type="entry name" value="tRNA-synt_1b"/>
    <property type="match status" value="1"/>
</dbReference>
<dbReference type="FunFam" id="1.10.240.10:FF:000001">
    <property type="entry name" value="Tyrosine--tRNA ligase"/>
    <property type="match status" value="1"/>
</dbReference>
<feature type="binding site" evidence="11">
    <location>
        <position position="235"/>
    </location>
    <ligand>
        <name>ATP</name>
        <dbReference type="ChEBI" id="CHEBI:30616"/>
    </ligand>
</feature>
<dbReference type="EMBL" id="AP023322">
    <property type="protein sequence ID" value="BCI63985.1"/>
    <property type="molecule type" value="Genomic_DNA"/>
</dbReference>
<feature type="short sequence motif" description="'KMSKS' region" evidence="11">
    <location>
        <begin position="232"/>
        <end position="236"/>
    </location>
</feature>
<dbReference type="Pfam" id="PF22421">
    <property type="entry name" value="SYY_C-terminal"/>
    <property type="match status" value="1"/>
</dbReference>
<reference evidence="14" key="1">
    <citation type="submission" date="2020-07" db="EMBL/GenBank/DDBJ databases">
        <title>Complete genome sequencing of Coprobacter sp. strain 2CBH44.</title>
        <authorList>
            <person name="Sakamoto M."/>
            <person name="Murakami T."/>
            <person name="Mori H."/>
        </authorList>
    </citation>
    <scope>NUCLEOTIDE SEQUENCE [LARGE SCALE GENOMIC DNA]</scope>
    <source>
        <strain evidence="14">2CBH44</strain>
    </source>
</reference>
<dbReference type="InterPro" id="IPR002305">
    <property type="entry name" value="aa-tRNA-synth_Ic"/>
</dbReference>
<dbReference type="InterPro" id="IPR024107">
    <property type="entry name" value="Tyr-tRNA-ligase_bac_1"/>
</dbReference>
<sequence length="430" mass="48680">MNFVEELKWRGMIHDIMPGTEEQLQKEMTTAYVGIDPTADSLHIGHLVSVMILKHFQRAGHKPIALVGGATGMIGDPSMKSQERNLLDEKTLRHNQEAIKKQLSKFLDFESDAPNAAELVNNYDWMKNFTFLDFIRDVGKYITVNYMMAKDSVKKRLNGENSNGLSFTEFSYQLVQGYDFLYLNKTKNCKLQMGGSDQWGNITTGTELIRRTTGGEAFALTCPLITKADGGKFGKTESGNIWLDPRYTSPYKFYQFWVNVSDADAERYIKIFTSLSREEIEALVTEQNAAPHLRPLQKRLAKEITIMVHSEADYEAAVEASSILFGNSTSEQLKKLDEDTLLAVFEGVPQFEISKEELSKGIKAVELFTEKATIFPSKGEMRKTTQGGGVSINKEKLIEFDKEINDSYLLNSKYLIVQRGKKNYFLLIAK</sequence>
<dbReference type="Gene3D" id="1.10.240.10">
    <property type="entry name" value="Tyrosyl-Transfer RNA Synthetase"/>
    <property type="match status" value="1"/>
</dbReference>
<dbReference type="HAMAP" id="MF_02006">
    <property type="entry name" value="Tyr_tRNA_synth_type1"/>
    <property type="match status" value="1"/>
</dbReference>
<dbReference type="CDD" id="cd00805">
    <property type="entry name" value="TyrRS_core"/>
    <property type="match status" value="1"/>
</dbReference>
<proteinExistence type="inferred from homology"/>
<dbReference type="InterPro" id="IPR036986">
    <property type="entry name" value="S4_RNA-bd_sf"/>
</dbReference>
<accession>A0A7G1HW61</accession>
<evidence type="ECO:0000313" key="13">
    <source>
        <dbReference type="EMBL" id="BCI63985.1"/>
    </source>
</evidence>
<dbReference type="PROSITE" id="PS00178">
    <property type="entry name" value="AA_TRNA_LIGASE_I"/>
    <property type="match status" value="1"/>
</dbReference>
<dbReference type="NCBIfam" id="TIGR00234">
    <property type="entry name" value="tyrS"/>
    <property type="match status" value="1"/>
</dbReference>
<keyword evidence="2 11" id="KW-0963">Cytoplasm</keyword>
<evidence type="ECO:0000256" key="5">
    <source>
        <dbReference type="ARBA" id="ARBA00022840"/>
    </source>
</evidence>
<dbReference type="AlphaFoldDB" id="A0A7G1HW61"/>
<keyword evidence="3 11" id="KW-0436">Ligase</keyword>
<comment type="similarity">
    <text evidence="10 11">Belongs to the class-I aminoacyl-tRNA synthetase family. TyrS type 1 subfamily.</text>
</comment>
<evidence type="ECO:0000256" key="3">
    <source>
        <dbReference type="ARBA" id="ARBA00022598"/>
    </source>
</evidence>
<dbReference type="GO" id="GO:0006437">
    <property type="term" value="P:tyrosyl-tRNA aminoacylation"/>
    <property type="evidence" value="ECO:0007669"/>
    <property type="project" value="UniProtKB-UniRule"/>
</dbReference>
<feature type="binding site" evidence="11">
    <location>
        <position position="32"/>
    </location>
    <ligand>
        <name>L-tyrosine</name>
        <dbReference type="ChEBI" id="CHEBI:58315"/>
    </ligand>
</feature>
<dbReference type="PRINTS" id="PR01040">
    <property type="entry name" value="TRNASYNTHTYR"/>
</dbReference>
<dbReference type="GO" id="GO:0042803">
    <property type="term" value="F:protein homodimerization activity"/>
    <property type="evidence" value="ECO:0007669"/>
    <property type="project" value="UniProtKB-ARBA"/>
</dbReference>
<evidence type="ECO:0000256" key="9">
    <source>
        <dbReference type="ARBA" id="ARBA00048248"/>
    </source>
</evidence>
<keyword evidence="14" id="KW-1185">Reference proteome</keyword>
<evidence type="ECO:0000313" key="14">
    <source>
        <dbReference type="Proteomes" id="UP000594042"/>
    </source>
</evidence>
<dbReference type="Gene3D" id="3.40.50.620">
    <property type="entry name" value="HUPs"/>
    <property type="match status" value="1"/>
</dbReference>